<dbReference type="PANTHER" id="PTHR10098">
    <property type="entry name" value="RAPSYN-RELATED"/>
    <property type="match status" value="1"/>
</dbReference>
<accession>A0A928ZRP8</accession>
<dbReference type="Proteomes" id="UP000615026">
    <property type="component" value="Unassembled WGS sequence"/>
</dbReference>
<evidence type="ECO:0000259" key="2">
    <source>
        <dbReference type="Pfam" id="PF12770"/>
    </source>
</evidence>
<dbReference type="InterPro" id="IPR011990">
    <property type="entry name" value="TPR-like_helical_dom_sf"/>
</dbReference>
<evidence type="ECO:0000313" key="3">
    <source>
        <dbReference type="EMBL" id="MBE9066868.1"/>
    </source>
</evidence>
<feature type="chain" id="PRO_5037105605" evidence="1">
    <location>
        <begin position="27"/>
        <end position="890"/>
    </location>
</feature>
<dbReference type="InterPro" id="IPR019734">
    <property type="entry name" value="TPR_rpt"/>
</dbReference>
<comment type="caution">
    <text evidence="3">The sequence shown here is derived from an EMBL/GenBank/DDBJ whole genome shotgun (WGS) entry which is preliminary data.</text>
</comment>
<dbReference type="EMBL" id="JADEXP010000062">
    <property type="protein sequence ID" value="MBE9066868.1"/>
    <property type="molecule type" value="Genomic_DNA"/>
</dbReference>
<evidence type="ECO:0000256" key="1">
    <source>
        <dbReference type="SAM" id="SignalP"/>
    </source>
</evidence>
<dbReference type="SUPFAM" id="SSF48452">
    <property type="entry name" value="TPR-like"/>
    <property type="match status" value="3"/>
</dbReference>
<feature type="domain" description="CHAT" evidence="2">
    <location>
        <begin position="618"/>
        <end position="888"/>
    </location>
</feature>
<reference evidence="3" key="1">
    <citation type="submission" date="2020-10" db="EMBL/GenBank/DDBJ databases">
        <authorList>
            <person name="Castelo-Branco R."/>
            <person name="Eusebio N."/>
            <person name="Adriana R."/>
            <person name="Vieira A."/>
            <person name="Brugerolle De Fraissinette N."/>
            <person name="Rezende De Castro R."/>
            <person name="Schneider M.P."/>
            <person name="Vasconcelos V."/>
            <person name="Leao P.N."/>
        </authorList>
    </citation>
    <scope>NUCLEOTIDE SEQUENCE</scope>
    <source>
        <strain evidence="3">LEGE 11479</strain>
    </source>
</reference>
<dbReference type="Pfam" id="PF12770">
    <property type="entry name" value="CHAT"/>
    <property type="match status" value="1"/>
</dbReference>
<dbReference type="SMART" id="SM00028">
    <property type="entry name" value="TPR"/>
    <property type="match status" value="5"/>
</dbReference>
<organism evidence="3 4">
    <name type="scientific">Leptolyngbya cf. ectocarpi LEGE 11479</name>
    <dbReference type="NCBI Taxonomy" id="1828722"/>
    <lineage>
        <taxon>Bacteria</taxon>
        <taxon>Bacillati</taxon>
        <taxon>Cyanobacteriota</taxon>
        <taxon>Cyanophyceae</taxon>
        <taxon>Leptolyngbyales</taxon>
        <taxon>Leptolyngbyaceae</taxon>
        <taxon>Leptolyngbya group</taxon>
        <taxon>Leptolyngbya</taxon>
    </lineage>
</organism>
<dbReference type="AlphaFoldDB" id="A0A928ZRP8"/>
<proteinExistence type="predicted"/>
<name>A0A928ZRP8_LEPEC</name>
<sequence length="890" mass="97829">MAKWLRFLVVFGLTACLCSQGIPSLAQVTRQVASEQRVAQSTPAQLIQAGRQHYGSGRYVDAIATWQQAAQSYETQNDAVNQASALSNIGLAHLRLGNYEAAQSAIATARNQLNSRPDSPYAQRVLAQVISAQAQLGMAQGDLNAALGYLEQAAELYQNDADGLLRTQLNQSQILQVQGRYREASQQLGDISATLTALDDSALKASGLRRLANTQQFNGEPDKALSSLQESQRTAEAIGNTTELSSTLLSLGNLASENSGSEQLDYPNPDEIYQQAATVAPTLPLRLQAQVNLLGLQIAQNRLDPDLLIQIQAQLPQLSPGRTGNLIRLNLANRLIKAESVWSSEDLTQFLNTTLQQAKASQDGQSQSYAKGYLGGLYENNQQLGAAAVATREAWNLAVATNSTTALYQWQWQLGRILAAQGDTEAAIAAYNQALETLQKLRSDLVSTDTDLQFSFREEVEPIYRELVGLLLRSETGIEGNASKNLINARNVIENLQVAELVNFFRADCVVTNRTEIDQIDTNAAVVYPIILDNSLEVIVSFPGQSSEDSLKHYSIDVEKDIIEQQLDNLQQIISGYPTRNALANLDELRSRSAPNTRAELIPVPIDTNLEDIDFITPAGQVYDWLIRPIEKDLADTDTKMLAFVLDGALRNVPMSVLYDRERSQYLIEQYAIALTPGLQLIDPQPIARRQVKALVAGISEARPDFSQLPNVSIEIQAIQAAVPSDVLENEDFLKDRFAEKLTTLPFPVVHLATHGEFSSNLDETYVLAWDKKINANELSSMLQTGEISRDETIELLILSACETATGDDRAALGLAGIAVRSGARSTLATLWQVNDEGTARLMSDFYQKLSDTSLTKAEILQKVQINLLKNPTYQHPYFWAPFVLIGNWL</sequence>
<gene>
    <name evidence="3" type="ORF">IQ260_09400</name>
</gene>
<protein>
    <submittedName>
        <fullName evidence="3">CHAT domain-containing protein</fullName>
    </submittedName>
</protein>
<dbReference type="Gene3D" id="1.25.40.10">
    <property type="entry name" value="Tetratricopeptide repeat domain"/>
    <property type="match status" value="3"/>
</dbReference>
<dbReference type="PANTHER" id="PTHR10098:SF112">
    <property type="entry name" value="SLR0380 PROTEIN"/>
    <property type="match status" value="1"/>
</dbReference>
<keyword evidence="1" id="KW-0732">Signal</keyword>
<dbReference type="InterPro" id="IPR024983">
    <property type="entry name" value="CHAT_dom"/>
</dbReference>
<evidence type="ECO:0000313" key="4">
    <source>
        <dbReference type="Proteomes" id="UP000615026"/>
    </source>
</evidence>
<dbReference type="RefSeq" id="WP_193992846.1">
    <property type="nucleotide sequence ID" value="NZ_JADEXP010000062.1"/>
</dbReference>
<dbReference type="Pfam" id="PF13181">
    <property type="entry name" value="TPR_8"/>
    <property type="match status" value="1"/>
</dbReference>
<keyword evidence="4" id="KW-1185">Reference proteome</keyword>
<feature type="signal peptide" evidence="1">
    <location>
        <begin position="1"/>
        <end position="26"/>
    </location>
</feature>